<proteinExistence type="predicted"/>
<feature type="transmembrane region" description="Helical" evidence="6">
    <location>
        <begin position="120"/>
        <end position="146"/>
    </location>
</feature>
<feature type="transmembrane region" description="Helical" evidence="6">
    <location>
        <begin position="242"/>
        <end position="260"/>
    </location>
</feature>
<feature type="transmembrane region" description="Helical" evidence="6">
    <location>
        <begin position="167"/>
        <end position="195"/>
    </location>
</feature>
<keyword evidence="4 6" id="KW-1133">Transmembrane helix</keyword>
<organism evidence="7 8">
    <name type="scientific">Boudabousia marimammalium</name>
    <dbReference type="NCBI Taxonomy" id="156892"/>
    <lineage>
        <taxon>Bacteria</taxon>
        <taxon>Bacillati</taxon>
        <taxon>Actinomycetota</taxon>
        <taxon>Actinomycetes</taxon>
        <taxon>Actinomycetales</taxon>
        <taxon>Actinomycetaceae</taxon>
        <taxon>Boudabousia</taxon>
    </lineage>
</organism>
<evidence type="ECO:0000313" key="7">
    <source>
        <dbReference type="EMBL" id="OKL50384.1"/>
    </source>
</evidence>
<comment type="subcellular location">
    <subcellularLocation>
        <location evidence="1">Cell membrane</location>
        <topology evidence="1">Multi-pass membrane protein</topology>
    </subcellularLocation>
</comment>
<accession>A0A1Q5PS21</accession>
<dbReference type="PANTHER" id="PTHR30213:SF1">
    <property type="entry name" value="INNER MEMBRANE PROTEIN YHJD"/>
    <property type="match status" value="1"/>
</dbReference>
<feature type="transmembrane region" description="Helical" evidence="6">
    <location>
        <begin position="272"/>
        <end position="289"/>
    </location>
</feature>
<dbReference type="AlphaFoldDB" id="A0A1Q5PS21"/>
<reference evidence="8" key="1">
    <citation type="submission" date="2016-11" db="EMBL/GenBank/DDBJ databases">
        <title>Actinomyces gypaetusis sp. nov. isolated from Gypaetus barbatus in Qinghai Tibet Plateau China.</title>
        <authorList>
            <person name="Meng X."/>
        </authorList>
    </citation>
    <scope>NUCLEOTIDE SEQUENCE [LARGE SCALE GENOMIC DNA]</scope>
    <source>
        <strain evidence="8">DSM 15383</strain>
    </source>
</reference>
<gene>
    <name evidence="7" type="ORF">BM477_02585</name>
</gene>
<feature type="transmembrane region" description="Helical" evidence="6">
    <location>
        <begin position="207"/>
        <end position="230"/>
    </location>
</feature>
<evidence type="ECO:0000256" key="3">
    <source>
        <dbReference type="ARBA" id="ARBA00022692"/>
    </source>
</evidence>
<evidence type="ECO:0000256" key="4">
    <source>
        <dbReference type="ARBA" id="ARBA00022989"/>
    </source>
</evidence>
<evidence type="ECO:0000256" key="1">
    <source>
        <dbReference type="ARBA" id="ARBA00004651"/>
    </source>
</evidence>
<evidence type="ECO:0000256" key="6">
    <source>
        <dbReference type="SAM" id="Phobius"/>
    </source>
</evidence>
<evidence type="ECO:0000256" key="2">
    <source>
        <dbReference type="ARBA" id="ARBA00022475"/>
    </source>
</evidence>
<feature type="transmembrane region" description="Helical" evidence="6">
    <location>
        <begin position="55"/>
        <end position="78"/>
    </location>
</feature>
<comment type="caution">
    <text evidence="7">The sequence shown here is derived from an EMBL/GenBank/DDBJ whole genome shotgun (WGS) entry which is preliminary data.</text>
</comment>
<protein>
    <submittedName>
        <fullName evidence="7">Uncharacterized protein</fullName>
    </submittedName>
</protein>
<dbReference type="PANTHER" id="PTHR30213">
    <property type="entry name" value="INNER MEMBRANE PROTEIN YHJD"/>
    <property type="match status" value="1"/>
</dbReference>
<evidence type="ECO:0000313" key="8">
    <source>
        <dbReference type="Proteomes" id="UP000186465"/>
    </source>
</evidence>
<dbReference type="InterPro" id="IPR017039">
    <property type="entry name" value="Virul_fac_BrkB"/>
</dbReference>
<keyword evidence="2" id="KW-1003">Cell membrane</keyword>
<keyword evidence="5 6" id="KW-0472">Membrane</keyword>
<dbReference type="Proteomes" id="UP000186465">
    <property type="component" value="Unassembled WGS sequence"/>
</dbReference>
<dbReference type="EMBL" id="MPDM01000002">
    <property type="protein sequence ID" value="OKL50384.1"/>
    <property type="molecule type" value="Genomic_DNA"/>
</dbReference>
<evidence type="ECO:0000256" key="5">
    <source>
        <dbReference type="ARBA" id="ARBA00023136"/>
    </source>
</evidence>
<dbReference type="STRING" id="156892.BM477_02585"/>
<keyword evidence="8" id="KW-1185">Reference proteome</keyword>
<keyword evidence="3 6" id="KW-0812">Transmembrane</keyword>
<sequence length="398" mass="43129">MERYYRPAPTIKEAWAQPGLINKVMHLLQWWNGTRIGRTLTRYGIQRGALMSGGIAYSALFSIGAGLTIAWTAFMYFVGDNAALRLRVIKSVNVTMPGLLSTPSKGGLVDPADLVMDNPINLATIIAVVLLLFAATYVMANLKIAIRSMFGISYFPSNFFGEKLRDLLGFVLLAVSVLLTTGLGFVVSALGNYFLDLLGVTGSASGILLKGVSLLTAGLVDAGIWCMLVAFISGVKVPLKELLTGGIIFGVFAGIIRYLGTAAVSSVSDKPLLASVAAFATLLLWVNLLSRVAQMVAAWTANPPAPAYPNDAAQVHMNERPNYVTLSKPETLEWPHQKVTGTMDVDQSGDPYVEVAEETPLEPRFGGLIGAYQRHRMARLEAKLEKARANYYQPQRKQ</sequence>
<name>A0A1Q5PS21_9ACTO</name>
<dbReference type="GO" id="GO:0005886">
    <property type="term" value="C:plasma membrane"/>
    <property type="evidence" value="ECO:0007669"/>
    <property type="project" value="UniProtKB-SubCell"/>
</dbReference>
<dbReference type="Pfam" id="PF03631">
    <property type="entry name" value="Virul_fac_BrkB"/>
    <property type="match status" value="1"/>
</dbReference>